<evidence type="ECO:0000259" key="1">
    <source>
        <dbReference type="Pfam" id="PF00586"/>
    </source>
</evidence>
<dbReference type="SUPFAM" id="SSF55326">
    <property type="entry name" value="PurM N-terminal domain-like"/>
    <property type="match status" value="1"/>
</dbReference>
<evidence type="ECO:0008006" key="4">
    <source>
        <dbReference type="Google" id="ProtNLM"/>
    </source>
</evidence>
<dbReference type="PANTHER" id="PTHR30303:SF0">
    <property type="entry name" value="CARBAMOYL DEHYDRATASE HYPE"/>
    <property type="match status" value="1"/>
</dbReference>
<dbReference type="Gene3D" id="3.30.1330.10">
    <property type="entry name" value="PurM-like, N-terminal domain"/>
    <property type="match status" value="1"/>
</dbReference>
<name>A0A0F9EV62_9ZZZZ</name>
<comment type="caution">
    <text evidence="3">The sequence shown here is derived from an EMBL/GenBank/DDBJ whole genome shotgun (WGS) entry which is preliminary data.</text>
</comment>
<protein>
    <recommendedName>
        <fullName evidence="4">PurM-like N-terminal domain-containing protein</fullName>
    </recommendedName>
</protein>
<sequence>MTRPRQTDNAMTDETNILLAHGGGGRLTSDLIEKTILSRFKNDTLGQLTDAACIDTGSSQILFTTDSYVVQPLEFPGGDIGKLAVCGTVNDLAVGGAKPLYLSCGVVVEEGVAIDTLREIAGSMALQEAVRRAQPIILEPVMAVEVVTPEGFLGEVIGDLSRRRGK</sequence>
<dbReference type="EMBL" id="LAZR01023604">
    <property type="protein sequence ID" value="KKL77944.1"/>
    <property type="molecule type" value="Genomic_DNA"/>
</dbReference>
<dbReference type="AlphaFoldDB" id="A0A0F9EV62"/>
<dbReference type="InterPro" id="IPR035647">
    <property type="entry name" value="EFG_III/V"/>
</dbReference>
<dbReference type="GO" id="GO:0051604">
    <property type="term" value="P:protein maturation"/>
    <property type="evidence" value="ECO:0007669"/>
    <property type="project" value="TreeGrafter"/>
</dbReference>
<dbReference type="InterPro" id="IPR000640">
    <property type="entry name" value="EFG_V-like"/>
</dbReference>
<accession>A0A0F9EV62</accession>
<dbReference type="PANTHER" id="PTHR30303">
    <property type="entry name" value="HYDROGENASE ISOENZYMES FORMATION PROTEIN HYPE"/>
    <property type="match status" value="1"/>
</dbReference>
<dbReference type="SUPFAM" id="SSF54980">
    <property type="entry name" value="EF-G C-terminal domain-like"/>
    <property type="match status" value="1"/>
</dbReference>
<dbReference type="Gene3D" id="3.30.70.240">
    <property type="match status" value="1"/>
</dbReference>
<feature type="domain" description="Elongation factor EFG" evidence="2">
    <location>
        <begin position="137"/>
        <end position="166"/>
    </location>
</feature>
<dbReference type="InterPro" id="IPR011854">
    <property type="entry name" value="HypE"/>
</dbReference>
<evidence type="ECO:0000313" key="3">
    <source>
        <dbReference type="EMBL" id="KKL77944.1"/>
    </source>
</evidence>
<gene>
    <name evidence="3" type="ORF">LCGC14_2029860</name>
</gene>
<feature type="domain" description="PurM-like N-terminal" evidence="1">
    <location>
        <begin position="50"/>
        <end position="125"/>
    </location>
</feature>
<evidence type="ECO:0000259" key="2">
    <source>
        <dbReference type="Pfam" id="PF00679"/>
    </source>
</evidence>
<organism evidence="3">
    <name type="scientific">marine sediment metagenome</name>
    <dbReference type="NCBI Taxonomy" id="412755"/>
    <lineage>
        <taxon>unclassified sequences</taxon>
        <taxon>metagenomes</taxon>
        <taxon>ecological metagenomes</taxon>
    </lineage>
</organism>
<proteinExistence type="predicted"/>
<dbReference type="InterPro" id="IPR016188">
    <property type="entry name" value="PurM-like_N"/>
</dbReference>
<feature type="non-terminal residue" evidence="3">
    <location>
        <position position="166"/>
    </location>
</feature>
<reference evidence="3" key="1">
    <citation type="journal article" date="2015" name="Nature">
        <title>Complex archaea that bridge the gap between prokaryotes and eukaryotes.</title>
        <authorList>
            <person name="Spang A."/>
            <person name="Saw J.H."/>
            <person name="Jorgensen S.L."/>
            <person name="Zaremba-Niedzwiedzka K."/>
            <person name="Martijn J."/>
            <person name="Lind A.E."/>
            <person name="van Eijk R."/>
            <person name="Schleper C."/>
            <person name="Guy L."/>
            <person name="Ettema T.J."/>
        </authorList>
    </citation>
    <scope>NUCLEOTIDE SEQUENCE</scope>
</reference>
<dbReference type="Pfam" id="PF00586">
    <property type="entry name" value="AIRS"/>
    <property type="match status" value="1"/>
</dbReference>
<dbReference type="Pfam" id="PF00679">
    <property type="entry name" value="EFG_C"/>
    <property type="match status" value="1"/>
</dbReference>
<dbReference type="InterPro" id="IPR036921">
    <property type="entry name" value="PurM-like_N_sf"/>
</dbReference>